<feature type="signal peptide" evidence="1">
    <location>
        <begin position="1"/>
        <end position="20"/>
    </location>
</feature>
<proteinExistence type="predicted"/>
<accession>A0A9P5KZZ4</accession>
<evidence type="ECO:0000313" key="3">
    <source>
        <dbReference type="Proteomes" id="UP000701341"/>
    </source>
</evidence>
<keyword evidence="3" id="KW-1185">Reference proteome</keyword>
<dbReference type="Proteomes" id="UP000701341">
    <property type="component" value="Unassembled WGS sequence"/>
</dbReference>
<sequence>MHCLFFYAVALCLYTHWAVAALTSGEIANSLNELALQGFAVKDLILEINSTADAGPIPDIYTKMDTMVAVILTDVNFMTNTPIITDQADEQEVYEGYSNFVQSLLELMDAVSSSAAQLKSINETTKNNVPFGIRILQTAVDVSSLINSSLPPEEMIDEMLTPYKAYFYNIIGLFPANSAYNAQANNQKAQVDTHCFQAVWAFDRRYSKGNQATYQARRNNSIHSRWIKRRSL</sequence>
<gene>
    <name evidence="2" type="ORF">PCG10_002508</name>
</gene>
<reference evidence="2" key="1">
    <citation type="submission" date="2020-02" db="EMBL/GenBank/DDBJ databases">
        <authorList>
            <person name="Lichtner F.J."/>
        </authorList>
    </citation>
    <scope>NUCLEOTIDE SEQUENCE</scope>
    <source>
        <strain evidence="2">G10</strain>
    </source>
</reference>
<protein>
    <submittedName>
        <fullName evidence="2">Uncharacterized protein</fullName>
    </submittedName>
</protein>
<organism evidence="2 3">
    <name type="scientific">Penicillium crustosum</name>
    <name type="common">Blue mold fungus</name>
    <dbReference type="NCBI Taxonomy" id="36656"/>
    <lineage>
        <taxon>Eukaryota</taxon>
        <taxon>Fungi</taxon>
        <taxon>Dikarya</taxon>
        <taxon>Ascomycota</taxon>
        <taxon>Pezizomycotina</taxon>
        <taxon>Eurotiomycetes</taxon>
        <taxon>Eurotiomycetidae</taxon>
        <taxon>Eurotiales</taxon>
        <taxon>Aspergillaceae</taxon>
        <taxon>Penicillium</taxon>
    </lineage>
</organism>
<keyword evidence="1" id="KW-0732">Signal</keyword>
<feature type="chain" id="PRO_5040369844" evidence="1">
    <location>
        <begin position="21"/>
        <end position="232"/>
    </location>
</feature>
<dbReference type="EMBL" id="JAAOZQ010000015">
    <property type="protein sequence ID" value="KAF7527545.1"/>
    <property type="molecule type" value="Genomic_DNA"/>
</dbReference>
<dbReference type="AlphaFoldDB" id="A0A9P5KZZ4"/>
<name>A0A9P5KZZ4_PENCR</name>
<evidence type="ECO:0000256" key="1">
    <source>
        <dbReference type="SAM" id="SignalP"/>
    </source>
</evidence>
<comment type="caution">
    <text evidence="2">The sequence shown here is derived from an EMBL/GenBank/DDBJ whole genome shotgun (WGS) entry which is preliminary data.</text>
</comment>
<evidence type="ECO:0000313" key="2">
    <source>
        <dbReference type="EMBL" id="KAF7527545.1"/>
    </source>
</evidence>